<dbReference type="InterPro" id="IPR029058">
    <property type="entry name" value="AB_hydrolase_fold"/>
</dbReference>
<accession>A0A9P0JLA2</accession>
<dbReference type="Proteomes" id="UP001152888">
    <property type="component" value="Unassembled WGS sequence"/>
</dbReference>
<feature type="region of interest" description="Disordered" evidence="5">
    <location>
        <begin position="283"/>
        <end position="307"/>
    </location>
</feature>
<evidence type="ECO:0000313" key="9">
    <source>
        <dbReference type="Proteomes" id="UP001152888"/>
    </source>
</evidence>
<gene>
    <name evidence="8" type="ORF">ACAOBT_LOCUS1184</name>
</gene>
<proteinExistence type="inferred from homology"/>
<dbReference type="OrthoDB" id="199913at2759"/>
<dbReference type="Gene3D" id="3.40.50.1820">
    <property type="entry name" value="alpha/beta hydrolase"/>
    <property type="match status" value="1"/>
</dbReference>
<dbReference type="Pfam" id="PF00151">
    <property type="entry name" value="Lipase"/>
    <property type="match status" value="1"/>
</dbReference>
<protein>
    <recommendedName>
        <fullName evidence="7">Lipase domain-containing protein</fullName>
    </recommendedName>
</protein>
<evidence type="ECO:0000313" key="8">
    <source>
        <dbReference type="EMBL" id="CAH1955698.1"/>
    </source>
</evidence>
<evidence type="ECO:0000256" key="1">
    <source>
        <dbReference type="ARBA" id="ARBA00004613"/>
    </source>
</evidence>
<keyword evidence="9" id="KW-1185">Reference proteome</keyword>
<dbReference type="InterPro" id="IPR000734">
    <property type="entry name" value="TAG_lipase"/>
</dbReference>
<dbReference type="PRINTS" id="PR00821">
    <property type="entry name" value="TAGLIPASE"/>
</dbReference>
<evidence type="ECO:0000259" key="7">
    <source>
        <dbReference type="Pfam" id="PF00151"/>
    </source>
</evidence>
<feature type="chain" id="PRO_5040462777" description="Lipase domain-containing protein" evidence="6">
    <location>
        <begin position="17"/>
        <end position="307"/>
    </location>
</feature>
<dbReference type="InterPro" id="IPR013818">
    <property type="entry name" value="Lipase"/>
</dbReference>
<evidence type="ECO:0000256" key="6">
    <source>
        <dbReference type="SAM" id="SignalP"/>
    </source>
</evidence>
<evidence type="ECO:0000256" key="3">
    <source>
        <dbReference type="ARBA" id="ARBA00022525"/>
    </source>
</evidence>
<name>A0A9P0JLA2_ACAOB</name>
<keyword evidence="3" id="KW-0964">Secreted</keyword>
<dbReference type="SUPFAM" id="SSF53474">
    <property type="entry name" value="alpha/beta-Hydrolases"/>
    <property type="match status" value="1"/>
</dbReference>
<organism evidence="8 9">
    <name type="scientific">Acanthoscelides obtectus</name>
    <name type="common">Bean weevil</name>
    <name type="synonym">Bruchus obtectus</name>
    <dbReference type="NCBI Taxonomy" id="200917"/>
    <lineage>
        <taxon>Eukaryota</taxon>
        <taxon>Metazoa</taxon>
        <taxon>Ecdysozoa</taxon>
        <taxon>Arthropoda</taxon>
        <taxon>Hexapoda</taxon>
        <taxon>Insecta</taxon>
        <taxon>Pterygota</taxon>
        <taxon>Neoptera</taxon>
        <taxon>Endopterygota</taxon>
        <taxon>Coleoptera</taxon>
        <taxon>Polyphaga</taxon>
        <taxon>Cucujiformia</taxon>
        <taxon>Chrysomeloidea</taxon>
        <taxon>Chrysomelidae</taxon>
        <taxon>Bruchinae</taxon>
        <taxon>Bruchini</taxon>
        <taxon>Acanthoscelides</taxon>
    </lineage>
</organism>
<dbReference type="AlphaFoldDB" id="A0A9P0JLA2"/>
<comment type="similarity">
    <text evidence="2 4">Belongs to the AB hydrolase superfamily. Lipase family.</text>
</comment>
<evidence type="ECO:0000256" key="2">
    <source>
        <dbReference type="ARBA" id="ARBA00010701"/>
    </source>
</evidence>
<dbReference type="GO" id="GO:0005615">
    <property type="term" value="C:extracellular space"/>
    <property type="evidence" value="ECO:0007669"/>
    <property type="project" value="TreeGrafter"/>
</dbReference>
<reference evidence="8" key="1">
    <citation type="submission" date="2022-03" db="EMBL/GenBank/DDBJ databases">
        <authorList>
            <person name="Sayadi A."/>
        </authorList>
    </citation>
    <scope>NUCLEOTIDE SEQUENCE</scope>
</reference>
<sequence length="307" mass="34091">MKYIVVLVVCFLGAQAVKEDDITYHFHNRTTSNYEIKHNQLNRIAGFDFTKPSFILIHGWHSASNSPFDGEIVKALLKEHDVNVIVADWSPIAKDIYIVVKFNVPTVGKYVGYVINNITEKYGPIEKNLSFVGHSLGAHVAGVAARYLGNKPDLIVGLDPAFPFVNIKDENYALCKADAKFVQVIHSGIIAGIHAPVGHADYFPNGGFIQPGCGINIECYHKRSHYYYAESLKNNKFCAHSCAGYWKFKFGHCNDSKTSLMGGYPVDESASGKYYLDTNSKSPYGRGPCGSFGDDISKKEESNQRDM</sequence>
<evidence type="ECO:0000256" key="5">
    <source>
        <dbReference type="SAM" id="MobiDB-lite"/>
    </source>
</evidence>
<comment type="subcellular location">
    <subcellularLocation>
        <location evidence="1">Secreted</location>
    </subcellularLocation>
</comment>
<evidence type="ECO:0000256" key="4">
    <source>
        <dbReference type="RuleBase" id="RU004262"/>
    </source>
</evidence>
<dbReference type="PANTHER" id="PTHR11610:SF190">
    <property type="entry name" value="VITELLOGENIN-3-LIKE PROTEIN"/>
    <property type="match status" value="1"/>
</dbReference>
<feature type="domain" description="Lipase" evidence="7">
    <location>
        <begin position="28"/>
        <end position="284"/>
    </location>
</feature>
<feature type="compositionally biased region" description="Basic and acidic residues" evidence="5">
    <location>
        <begin position="295"/>
        <end position="307"/>
    </location>
</feature>
<dbReference type="GO" id="GO:0016298">
    <property type="term" value="F:lipase activity"/>
    <property type="evidence" value="ECO:0007669"/>
    <property type="project" value="InterPro"/>
</dbReference>
<feature type="signal peptide" evidence="6">
    <location>
        <begin position="1"/>
        <end position="16"/>
    </location>
</feature>
<keyword evidence="6" id="KW-0732">Signal</keyword>
<dbReference type="PANTHER" id="PTHR11610">
    <property type="entry name" value="LIPASE"/>
    <property type="match status" value="1"/>
</dbReference>
<dbReference type="EMBL" id="CAKOFQ010006661">
    <property type="protein sequence ID" value="CAH1955698.1"/>
    <property type="molecule type" value="Genomic_DNA"/>
</dbReference>
<comment type="caution">
    <text evidence="8">The sequence shown here is derived from an EMBL/GenBank/DDBJ whole genome shotgun (WGS) entry which is preliminary data.</text>
</comment>
<dbReference type="GO" id="GO:0016042">
    <property type="term" value="P:lipid catabolic process"/>
    <property type="evidence" value="ECO:0007669"/>
    <property type="project" value="TreeGrafter"/>
</dbReference>